<gene>
    <name evidence="2" type="ORF">SAMN04487958_10557</name>
</gene>
<organism evidence="2 3">
    <name type="scientific">Vreelandella subterranea</name>
    <dbReference type="NCBI Taxonomy" id="416874"/>
    <lineage>
        <taxon>Bacteria</taxon>
        <taxon>Pseudomonadati</taxon>
        <taxon>Pseudomonadota</taxon>
        <taxon>Gammaproteobacteria</taxon>
        <taxon>Oceanospirillales</taxon>
        <taxon>Halomonadaceae</taxon>
        <taxon>Vreelandella</taxon>
    </lineage>
</organism>
<dbReference type="Proteomes" id="UP000198505">
    <property type="component" value="Unassembled WGS sequence"/>
</dbReference>
<evidence type="ECO:0000259" key="1">
    <source>
        <dbReference type="Pfam" id="PF07007"/>
    </source>
</evidence>
<dbReference type="Gene3D" id="1.20.1270.180">
    <property type="match status" value="1"/>
</dbReference>
<accession>A0A1H9TJ96</accession>
<evidence type="ECO:0000313" key="2">
    <source>
        <dbReference type="EMBL" id="SER97186.1"/>
    </source>
</evidence>
<dbReference type="PANTHER" id="PTHR39176:SF1">
    <property type="entry name" value="PERIPLASMIC PROTEIN"/>
    <property type="match status" value="1"/>
</dbReference>
<dbReference type="EMBL" id="FOGS01000005">
    <property type="protein sequence ID" value="SER97186.1"/>
    <property type="molecule type" value="Genomic_DNA"/>
</dbReference>
<dbReference type="Pfam" id="PF07007">
    <property type="entry name" value="LprI"/>
    <property type="match status" value="1"/>
</dbReference>
<protein>
    <submittedName>
        <fullName evidence="2">Uncharacterized conserved protein YecT, DUF1311 family</fullName>
    </submittedName>
</protein>
<proteinExistence type="predicted"/>
<keyword evidence="3" id="KW-1185">Reference proteome</keyword>
<dbReference type="PANTHER" id="PTHR39176">
    <property type="entry name" value="PERIPLASMIC PROTEIN-RELATED"/>
    <property type="match status" value="1"/>
</dbReference>
<dbReference type="InterPro" id="IPR009739">
    <property type="entry name" value="LprI-like_N"/>
</dbReference>
<name>A0A1H9TJ96_9GAMM</name>
<feature type="domain" description="Lysozyme inhibitor LprI-like N-terminal" evidence="1">
    <location>
        <begin position="35"/>
        <end position="127"/>
    </location>
</feature>
<sequence length="142" mass="15412">MTPYWPLSIAIPSFARLLGIGLLVSSSWVTADTGCANPTTQLALTECSAQAYQSADDELNEAYQGLVRKLEANPATLEKLRVAQRAWISFRDAECALESSGVEGGSAQPMVRNGCLATLTKQRTEKLREHAHCEEGDLSCPR</sequence>
<reference evidence="3" key="1">
    <citation type="submission" date="2016-10" db="EMBL/GenBank/DDBJ databases">
        <authorList>
            <person name="Varghese N."/>
            <person name="Submissions S."/>
        </authorList>
    </citation>
    <scope>NUCLEOTIDE SEQUENCE [LARGE SCALE GENOMIC DNA]</scope>
    <source>
        <strain evidence="3">CGMCC 1.6495</strain>
    </source>
</reference>
<dbReference type="STRING" id="416874.SAMN04487958_10557"/>
<dbReference type="AlphaFoldDB" id="A0A1H9TJ96"/>
<evidence type="ECO:0000313" key="3">
    <source>
        <dbReference type="Proteomes" id="UP000198505"/>
    </source>
</evidence>
<dbReference type="RefSeq" id="WP_092827137.1">
    <property type="nucleotide sequence ID" value="NZ_FOGS01000005.1"/>
</dbReference>